<comment type="similarity">
    <text evidence="3">Belongs to the TO family.</text>
</comment>
<evidence type="ECO:0000256" key="4">
    <source>
        <dbReference type="SAM" id="SignalP"/>
    </source>
</evidence>
<dbReference type="PANTHER" id="PTHR11008">
    <property type="entry name" value="PROTEIN TAKEOUT-LIKE PROTEIN"/>
    <property type="match status" value="1"/>
</dbReference>
<dbReference type="STRING" id="195883.A0A482WIN0"/>
<dbReference type="FunCoup" id="A0A482WIN0">
    <property type="interactions" value="17"/>
</dbReference>
<proteinExistence type="inferred from homology"/>
<keyword evidence="1 4" id="KW-0732">Signal</keyword>
<dbReference type="InParanoid" id="A0A482WIN0"/>
<dbReference type="Gene3D" id="3.15.10.30">
    <property type="entry name" value="Haemolymph juvenile hormone binding protein"/>
    <property type="match status" value="1"/>
</dbReference>
<dbReference type="FunFam" id="3.15.10.30:FF:000001">
    <property type="entry name" value="Takeout-like protein 1"/>
    <property type="match status" value="1"/>
</dbReference>
<organism evidence="5 6">
    <name type="scientific">Laodelphax striatellus</name>
    <name type="common">Small brown planthopper</name>
    <name type="synonym">Delphax striatella</name>
    <dbReference type="NCBI Taxonomy" id="195883"/>
    <lineage>
        <taxon>Eukaryota</taxon>
        <taxon>Metazoa</taxon>
        <taxon>Ecdysozoa</taxon>
        <taxon>Arthropoda</taxon>
        <taxon>Hexapoda</taxon>
        <taxon>Insecta</taxon>
        <taxon>Pterygota</taxon>
        <taxon>Neoptera</taxon>
        <taxon>Paraneoptera</taxon>
        <taxon>Hemiptera</taxon>
        <taxon>Auchenorrhyncha</taxon>
        <taxon>Fulgoroidea</taxon>
        <taxon>Delphacidae</taxon>
        <taxon>Criomorphinae</taxon>
        <taxon>Laodelphax</taxon>
    </lineage>
</organism>
<name>A0A482WIN0_LAOST</name>
<dbReference type="SMART" id="SM00700">
    <property type="entry name" value="JHBP"/>
    <property type="match status" value="1"/>
</dbReference>
<dbReference type="PANTHER" id="PTHR11008:SF40">
    <property type="entry name" value="PROTEIN TAKEOUT"/>
    <property type="match status" value="1"/>
</dbReference>
<gene>
    <name evidence="5" type="ORF">LSTR_LSTR007663</name>
</gene>
<dbReference type="SMR" id="A0A482WIN0"/>
<evidence type="ECO:0000256" key="2">
    <source>
        <dbReference type="ARBA" id="ARBA00023108"/>
    </source>
</evidence>
<comment type="caution">
    <text evidence="5">The sequence shown here is derived from an EMBL/GenBank/DDBJ whole genome shotgun (WGS) entry which is preliminary data.</text>
</comment>
<evidence type="ECO:0000313" key="5">
    <source>
        <dbReference type="EMBL" id="RZF33318.1"/>
    </source>
</evidence>
<dbReference type="OrthoDB" id="8186595at2759"/>
<evidence type="ECO:0000256" key="3">
    <source>
        <dbReference type="ARBA" id="ARBA00060902"/>
    </source>
</evidence>
<evidence type="ECO:0000313" key="6">
    <source>
        <dbReference type="Proteomes" id="UP000291343"/>
    </source>
</evidence>
<accession>A0A482WIN0</accession>
<dbReference type="GO" id="GO:0007623">
    <property type="term" value="P:circadian rhythm"/>
    <property type="evidence" value="ECO:0007669"/>
    <property type="project" value="UniProtKB-ARBA"/>
</dbReference>
<feature type="signal peptide" evidence="4">
    <location>
        <begin position="1"/>
        <end position="18"/>
    </location>
</feature>
<evidence type="ECO:0000256" key="1">
    <source>
        <dbReference type="ARBA" id="ARBA00022729"/>
    </source>
</evidence>
<dbReference type="Pfam" id="PF06585">
    <property type="entry name" value="JHBP"/>
    <property type="match status" value="1"/>
</dbReference>
<dbReference type="AlphaFoldDB" id="A0A482WIN0"/>
<dbReference type="Proteomes" id="UP000291343">
    <property type="component" value="Unassembled WGS sequence"/>
</dbReference>
<keyword evidence="2" id="KW-0090">Biological rhythms</keyword>
<dbReference type="GO" id="GO:0005615">
    <property type="term" value="C:extracellular space"/>
    <property type="evidence" value="ECO:0007669"/>
    <property type="project" value="TreeGrafter"/>
</dbReference>
<dbReference type="EMBL" id="QKKF02034243">
    <property type="protein sequence ID" value="RZF33318.1"/>
    <property type="molecule type" value="Genomic_DNA"/>
</dbReference>
<dbReference type="InterPro" id="IPR010562">
    <property type="entry name" value="Haemolymph_juvenile_hormone-bd"/>
</dbReference>
<reference evidence="5 6" key="1">
    <citation type="journal article" date="2017" name="Gigascience">
        <title>Genome sequence of the small brown planthopper, Laodelphax striatellus.</title>
        <authorList>
            <person name="Zhu J."/>
            <person name="Jiang F."/>
            <person name="Wang X."/>
            <person name="Yang P."/>
            <person name="Bao Y."/>
            <person name="Zhao W."/>
            <person name="Wang W."/>
            <person name="Lu H."/>
            <person name="Wang Q."/>
            <person name="Cui N."/>
            <person name="Li J."/>
            <person name="Chen X."/>
            <person name="Luo L."/>
            <person name="Yu J."/>
            <person name="Kang L."/>
            <person name="Cui F."/>
        </authorList>
    </citation>
    <scope>NUCLEOTIDE SEQUENCE [LARGE SCALE GENOMIC DNA]</scope>
    <source>
        <strain evidence="5">Lst14</strain>
    </source>
</reference>
<dbReference type="InterPro" id="IPR038606">
    <property type="entry name" value="To_sf"/>
</dbReference>
<keyword evidence="6" id="KW-1185">Reference proteome</keyword>
<feature type="chain" id="PRO_5019730577" evidence="4">
    <location>
        <begin position="19"/>
        <end position="256"/>
    </location>
</feature>
<protein>
    <submittedName>
        <fullName evidence="5">Uncharacterized protein</fullName>
    </submittedName>
</protein>
<sequence length="256" mass="28740">MLRMTYIIYIVTICYLIGDSVVNSGPTQKLPKHYKKCKRNDPDLNNCLKAAIKGILPELVKGIPSLGVWPLDPLSIQNLQIKQGSGPVSIDLTFININMTGIRSLTLKTVDANWDKYSLDSTGDLSEPIILEGDYNIDGKVLILPISGTGKCKLTLDDVQAAMGLRGKELVKDKKVHMDVEKFDFRFNTTKLHLYFGNLFNGDKALGDNMNTFLNQNWDEILKELKPAIEEALGEAFREISNRVFHKVPFNQIVLD</sequence>